<feature type="compositionally biased region" description="Basic and acidic residues" evidence="1">
    <location>
        <begin position="121"/>
        <end position="130"/>
    </location>
</feature>
<dbReference type="Proteomes" id="UP000072763">
    <property type="component" value="Unassembled WGS sequence"/>
</dbReference>
<evidence type="ECO:0000313" key="4">
    <source>
        <dbReference type="Proteomes" id="UP000072763"/>
    </source>
</evidence>
<dbReference type="STRING" id="465820.NS263_13855"/>
<feature type="transmembrane region" description="Helical" evidence="2">
    <location>
        <begin position="645"/>
        <end position="669"/>
    </location>
</feature>
<evidence type="ECO:0000256" key="2">
    <source>
        <dbReference type="SAM" id="Phobius"/>
    </source>
</evidence>
<evidence type="ECO:0000313" key="3">
    <source>
        <dbReference type="EMBL" id="KTR54187.1"/>
    </source>
</evidence>
<reference evidence="3 4" key="1">
    <citation type="journal article" date="2016" name="Front. Microbiol.">
        <title>Genomic Resource of Rice Seed Associated Bacteria.</title>
        <authorList>
            <person name="Midha S."/>
            <person name="Bansal K."/>
            <person name="Sharma S."/>
            <person name="Kumar N."/>
            <person name="Patil P.P."/>
            <person name="Chaudhry V."/>
            <person name="Patil P.B."/>
        </authorList>
    </citation>
    <scope>NUCLEOTIDE SEQUENCE [LARGE SCALE GENOMIC DNA]</scope>
    <source>
        <strain evidence="3 4">NS359</strain>
    </source>
</reference>
<keyword evidence="2" id="KW-0812">Transmembrane</keyword>
<gene>
    <name evidence="3" type="ORF">NS359_00730</name>
</gene>
<feature type="compositionally biased region" description="Acidic residues" evidence="1">
    <location>
        <begin position="303"/>
        <end position="312"/>
    </location>
</feature>
<feature type="compositionally biased region" description="Low complexity" evidence="1">
    <location>
        <begin position="596"/>
        <end position="618"/>
    </location>
</feature>
<evidence type="ECO:0008006" key="5">
    <source>
        <dbReference type="Google" id="ProtNLM"/>
    </source>
</evidence>
<dbReference type="RefSeq" id="WP_058748592.1">
    <property type="nucleotide sequence ID" value="NZ_LDRC01000005.1"/>
</dbReference>
<feature type="compositionally biased region" description="Basic and acidic residues" evidence="1">
    <location>
        <begin position="1"/>
        <end position="13"/>
    </location>
</feature>
<proteinExistence type="predicted"/>
<evidence type="ECO:0000256" key="1">
    <source>
        <dbReference type="SAM" id="MobiDB-lite"/>
    </source>
</evidence>
<feature type="compositionally biased region" description="Low complexity" evidence="1">
    <location>
        <begin position="351"/>
        <end position="361"/>
    </location>
</feature>
<keyword evidence="2" id="KW-1133">Transmembrane helix</keyword>
<name>A0A147DUJ2_9MICO</name>
<organism evidence="3 4">
    <name type="scientific">Curtobacterium oceanosedimentum</name>
    <dbReference type="NCBI Taxonomy" id="465820"/>
    <lineage>
        <taxon>Bacteria</taxon>
        <taxon>Bacillati</taxon>
        <taxon>Actinomycetota</taxon>
        <taxon>Actinomycetes</taxon>
        <taxon>Micrococcales</taxon>
        <taxon>Microbacteriaceae</taxon>
        <taxon>Curtobacterium</taxon>
    </lineage>
</organism>
<feature type="compositionally biased region" description="Pro residues" evidence="1">
    <location>
        <begin position="334"/>
        <end position="350"/>
    </location>
</feature>
<protein>
    <recommendedName>
        <fullName evidence="5">Septum formation-related domain-containing protein</fullName>
    </recommendedName>
</protein>
<accession>A0A147DUJ2</accession>
<feature type="compositionally biased region" description="Acidic residues" evidence="1">
    <location>
        <begin position="415"/>
        <end position="428"/>
    </location>
</feature>
<comment type="caution">
    <text evidence="3">The sequence shown here is derived from an EMBL/GenBank/DDBJ whole genome shotgun (WGS) entry which is preliminary data.</text>
</comment>
<dbReference type="EMBL" id="LDRC01000005">
    <property type="protein sequence ID" value="KTR54187.1"/>
    <property type="molecule type" value="Genomic_DNA"/>
</dbReference>
<feature type="compositionally biased region" description="Basic and acidic residues" evidence="1">
    <location>
        <begin position="52"/>
        <end position="70"/>
    </location>
</feature>
<feature type="compositionally biased region" description="Basic and acidic residues" evidence="1">
    <location>
        <begin position="173"/>
        <end position="193"/>
    </location>
</feature>
<feature type="region of interest" description="Disordered" evidence="1">
    <location>
        <begin position="1"/>
        <end position="558"/>
    </location>
</feature>
<feature type="compositionally biased region" description="Basic and acidic residues" evidence="1">
    <location>
        <begin position="404"/>
        <end position="414"/>
    </location>
</feature>
<feature type="compositionally biased region" description="Basic and acidic residues" evidence="1">
    <location>
        <begin position="513"/>
        <end position="536"/>
    </location>
</feature>
<sequence>MTGERPDDARDPDGTSGPTDGADDREAQRASATDAPFRGLRSAADIFGAPRAADEWPSRRERREAERAARETGAPLPEPFEPTAGASLPESSEPTAGAPSQPAGVVRSEPDEDAGATQAIRMDEELREPSENPQATVEHERATLGERIPPAAPVPPASTVAHPSAISLPSAVQHRDERAAGNRAVDEERRRADPFGQGRSDVDWLGRATGSQPPAPAPTPTGPVAQPLGVGNVLPPTPAAPTNEPPSFTELLRLQGAEDAASTGVTERPFDWAIRDDETGEVPTTLTTDRFDTTAFGAGSWSLEDEADDDVVSGEVDTPAGGLPSGLLAAPVPTSGPVPASEPVPAPGQDPAPAGGAAAVEASEEDDDVDGDARTTALPAVPVGQRDDEADARTTALPAVPVGQRDDEAERRDDDVEWRDDDGREDDDAARTTALPTAPDDDRHDEQGDADPGLPTPVAASATPWWAEPDATVPPTAAPPLVEPASSDTAAAYPAHLPPSVGQDLHGLTGAADDQRHDAHGDGLDDRHDGRDDQPVERLPAAAPDDLDQAEWDGRETSDTSVIKDLFGTEAVGQLGDTGYDPEDSGTRMMPAVAAPAAARTPGRATPTGPASAGAPSAGDGGGRDNFINEGFGRLAGEGKRGKQLLVIGAVVLIVVLLVAVFGLTRWILGNSISEESAPAATATSAAASAAPSDEPSAEQSTEAAAAPAQPLQFATTQAAPGEHAWNELAGGECLSPYTDAWAQSYTVVACSTAHAAQLTARIQVEAGAWPGPEDLAAQASQVCQTSQAIDTSAAATYGDVQVQGSYAPDQETWDRGNTFISCFATRSSGQPLTGSLAPDGD</sequence>
<keyword evidence="2" id="KW-0472">Membrane</keyword>
<dbReference type="PATRIC" id="fig|465820.4.peg.2108"/>
<feature type="compositionally biased region" description="Basic and acidic residues" evidence="1">
    <location>
        <begin position="268"/>
        <end position="277"/>
    </location>
</feature>
<feature type="region of interest" description="Disordered" evidence="1">
    <location>
        <begin position="596"/>
        <end position="625"/>
    </location>
</feature>
<feature type="region of interest" description="Disordered" evidence="1">
    <location>
        <begin position="684"/>
        <end position="709"/>
    </location>
</feature>
<dbReference type="OrthoDB" id="5112895at2"/>
<dbReference type="AlphaFoldDB" id="A0A147DUJ2"/>